<dbReference type="EMBL" id="QNRQ01000001">
    <property type="protein sequence ID" value="RBP42965.1"/>
    <property type="molecule type" value="Genomic_DNA"/>
</dbReference>
<dbReference type="Proteomes" id="UP000253628">
    <property type="component" value="Unassembled WGS sequence"/>
</dbReference>
<dbReference type="InterPro" id="IPR032710">
    <property type="entry name" value="NTF2-like_dom_sf"/>
</dbReference>
<reference evidence="2 3" key="1">
    <citation type="submission" date="2018-06" db="EMBL/GenBank/DDBJ databases">
        <title>Genomic Encyclopedia of Type Strains, Phase IV (KMG-IV): sequencing the most valuable type-strain genomes for metagenomic binning, comparative biology and taxonomic classification.</title>
        <authorList>
            <person name="Goeker M."/>
        </authorList>
    </citation>
    <scope>NUCLEOTIDE SEQUENCE [LARGE SCALE GENOMIC DNA]</scope>
    <source>
        <strain evidence="2 3">DSM 25520</strain>
    </source>
</reference>
<evidence type="ECO:0000313" key="3">
    <source>
        <dbReference type="Proteomes" id="UP000253628"/>
    </source>
</evidence>
<comment type="caution">
    <text evidence="2">The sequence shown here is derived from an EMBL/GenBank/DDBJ whole genome shotgun (WGS) entry which is preliminary data.</text>
</comment>
<dbReference type="Gene3D" id="3.10.450.50">
    <property type="match status" value="1"/>
</dbReference>
<feature type="domain" description="DUF4440" evidence="1">
    <location>
        <begin position="28"/>
        <end position="133"/>
    </location>
</feature>
<accession>A0A366HLZ0</accession>
<dbReference type="SUPFAM" id="SSF54427">
    <property type="entry name" value="NTF2-like"/>
    <property type="match status" value="1"/>
</dbReference>
<proteinExistence type="predicted"/>
<organism evidence="2 3">
    <name type="scientific">Eoetvoesiella caeni</name>
    <dbReference type="NCBI Taxonomy" id="645616"/>
    <lineage>
        <taxon>Bacteria</taxon>
        <taxon>Pseudomonadati</taxon>
        <taxon>Pseudomonadota</taxon>
        <taxon>Betaproteobacteria</taxon>
        <taxon>Burkholderiales</taxon>
        <taxon>Alcaligenaceae</taxon>
        <taxon>Eoetvoesiella</taxon>
    </lineage>
</organism>
<sequence length="145" mass="16296">MPIVAPKVVKEILKTMNETRNREQLAVLRADDERYGAMIANNLAVLDQLLDGDLVYTHSSAIVDTKRQYLDSLRDGRVKYVAADRRDAVVAVYGTIALMHGQTVMQAVIDGTTKQLNNLFQAVWIQREGNWRLLAWASTVIPATR</sequence>
<protein>
    <submittedName>
        <fullName evidence="2">Uncharacterized protein DUF4440</fullName>
    </submittedName>
</protein>
<dbReference type="RefSeq" id="WP_379881307.1">
    <property type="nucleotide sequence ID" value="NZ_JBHLTB010000001.1"/>
</dbReference>
<dbReference type="InterPro" id="IPR027843">
    <property type="entry name" value="DUF4440"/>
</dbReference>
<name>A0A366HLZ0_9BURK</name>
<dbReference type="AlphaFoldDB" id="A0A366HLZ0"/>
<gene>
    <name evidence="2" type="ORF">DFR37_10190</name>
</gene>
<keyword evidence="3" id="KW-1185">Reference proteome</keyword>
<evidence type="ECO:0000259" key="1">
    <source>
        <dbReference type="Pfam" id="PF14534"/>
    </source>
</evidence>
<evidence type="ECO:0000313" key="2">
    <source>
        <dbReference type="EMBL" id="RBP42965.1"/>
    </source>
</evidence>
<dbReference type="Pfam" id="PF14534">
    <property type="entry name" value="DUF4440"/>
    <property type="match status" value="1"/>
</dbReference>